<protein>
    <recommendedName>
        <fullName evidence="3">Amidohydrolase family protein</fullName>
    </recommendedName>
</protein>
<keyword evidence="2" id="KW-1185">Reference proteome</keyword>
<dbReference type="Proteomes" id="UP000182130">
    <property type="component" value="Unassembled WGS sequence"/>
</dbReference>
<dbReference type="EMBL" id="FNEI01000002">
    <property type="protein sequence ID" value="SDI37113.1"/>
    <property type="molecule type" value="Genomic_DNA"/>
</dbReference>
<sequence>MTLTTDARSTTLAEFSELPRETFAERSMELPDELIRGTSDLHIHSGPWLKSCPGRLDPFRIAEQAKAAGMKSLVFYDHTLGVSTGTAQLTKYQVPGIEVFGGIILTSVLGGMNPRAVKTALHYGAGARFVHFGAHCTHHMVIHEGSFVDGKLVRFVDQYPKFAKDELPRAIRIPLEGPVSDDLGEILELIAERPEVHLNTGHVSVDEAFRLVDLAVEFGIRKIVVAHPCRARMTVAQQKALVEKGALLEGAVSDWMFHRGLRRTNYYVEPELADEIAGIASTPELSGGVVPWAKQIREIGLEHFVLGTDYGIRSGPTPLEGQRTLISTLLDLEFTPEEIHLLVKTNAERLLDIE</sequence>
<accession>A0A1G8K146</accession>
<evidence type="ECO:0000313" key="1">
    <source>
        <dbReference type="EMBL" id="SDI37113.1"/>
    </source>
</evidence>
<gene>
    <name evidence="1" type="ORF">SAMN05216555_10296</name>
</gene>
<dbReference type="SUPFAM" id="SSF51556">
    <property type="entry name" value="Metallo-dependent hydrolases"/>
    <property type="match status" value="1"/>
</dbReference>
<name>A0A1G8K146_9MICC</name>
<dbReference type="Pfam" id="PF19799">
    <property type="entry name" value="DUF6282"/>
    <property type="match status" value="1"/>
</dbReference>
<reference evidence="2" key="1">
    <citation type="submission" date="2016-10" db="EMBL/GenBank/DDBJ databases">
        <authorList>
            <person name="Varghese N."/>
            <person name="Submissions S."/>
        </authorList>
    </citation>
    <scope>NUCLEOTIDE SEQUENCE [LARGE SCALE GENOMIC DNA]</scope>
    <source>
        <strain evidence="2">CGMCC 1.10783</strain>
    </source>
</reference>
<dbReference type="OrthoDB" id="6725302at2"/>
<dbReference type="RefSeq" id="WP_074586772.1">
    <property type="nucleotide sequence ID" value="NZ_FNEI01000002.1"/>
</dbReference>
<dbReference type="Gene3D" id="3.20.20.140">
    <property type="entry name" value="Metal-dependent hydrolases"/>
    <property type="match status" value="1"/>
</dbReference>
<evidence type="ECO:0008006" key="3">
    <source>
        <dbReference type="Google" id="ProtNLM"/>
    </source>
</evidence>
<dbReference type="AlphaFoldDB" id="A0A1G8K146"/>
<organism evidence="1 2">
    <name type="scientific">Arthrobacter cupressi</name>
    <dbReference type="NCBI Taxonomy" id="1045773"/>
    <lineage>
        <taxon>Bacteria</taxon>
        <taxon>Bacillati</taxon>
        <taxon>Actinomycetota</taxon>
        <taxon>Actinomycetes</taxon>
        <taxon>Micrococcales</taxon>
        <taxon>Micrococcaceae</taxon>
        <taxon>Arthrobacter</taxon>
    </lineage>
</organism>
<dbReference type="STRING" id="1045773.SAMN05216555_10296"/>
<dbReference type="InterPro" id="IPR046249">
    <property type="entry name" value="DUF6282"/>
</dbReference>
<dbReference type="InterPro" id="IPR032466">
    <property type="entry name" value="Metal_Hydrolase"/>
</dbReference>
<proteinExistence type="predicted"/>
<evidence type="ECO:0000313" key="2">
    <source>
        <dbReference type="Proteomes" id="UP000182130"/>
    </source>
</evidence>